<sequence length="56" mass="6373">MKYLIEGIVVAVIMIAGLHYFAKQPWEQSIWIGVGGAILTVLNKIFLDRKQKKKQS</sequence>
<keyword evidence="1" id="KW-1133">Transmembrane helix</keyword>
<proteinExistence type="predicted"/>
<name>A0ABT8CN81_9FLAO</name>
<comment type="caution">
    <text evidence="2">The sequence shown here is derived from an EMBL/GenBank/DDBJ whole genome shotgun (WGS) entry which is preliminary data.</text>
</comment>
<gene>
    <name evidence="2" type="ORF">QW060_00495</name>
</gene>
<reference evidence="3" key="1">
    <citation type="journal article" date="2019" name="Int. J. Syst. Evol. Microbiol.">
        <title>The Global Catalogue of Microorganisms (GCM) 10K type strain sequencing project: providing services to taxonomists for standard genome sequencing and annotation.</title>
        <authorList>
            <consortium name="The Broad Institute Genomics Platform"/>
            <consortium name="The Broad Institute Genome Sequencing Center for Infectious Disease"/>
            <person name="Wu L."/>
            <person name="Ma J."/>
        </authorList>
    </citation>
    <scope>NUCLEOTIDE SEQUENCE [LARGE SCALE GENOMIC DNA]</scope>
    <source>
        <strain evidence="3">CECT 7184</strain>
    </source>
</reference>
<organism evidence="2 3">
    <name type="scientific">Paenimyroides ceti</name>
    <dbReference type="NCBI Taxonomy" id="395087"/>
    <lineage>
        <taxon>Bacteria</taxon>
        <taxon>Pseudomonadati</taxon>
        <taxon>Bacteroidota</taxon>
        <taxon>Flavobacteriia</taxon>
        <taxon>Flavobacteriales</taxon>
        <taxon>Flavobacteriaceae</taxon>
        <taxon>Paenimyroides</taxon>
    </lineage>
</organism>
<evidence type="ECO:0000313" key="3">
    <source>
        <dbReference type="Proteomes" id="UP001242368"/>
    </source>
</evidence>
<accession>A0ABT8CN81</accession>
<feature type="transmembrane region" description="Helical" evidence="1">
    <location>
        <begin position="28"/>
        <end position="47"/>
    </location>
</feature>
<dbReference type="EMBL" id="JAUFQU010000001">
    <property type="protein sequence ID" value="MDN3705611.1"/>
    <property type="molecule type" value="Genomic_DNA"/>
</dbReference>
<keyword evidence="1" id="KW-0812">Transmembrane</keyword>
<keyword evidence="3" id="KW-1185">Reference proteome</keyword>
<evidence type="ECO:0000256" key="1">
    <source>
        <dbReference type="SAM" id="Phobius"/>
    </source>
</evidence>
<dbReference type="Proteomes" id="UP001242368">
    <property type="component" value="Unassembled WGS sequence"/>
</dbReference>
<dbReference type="RefSeq" id="WP_290361773.1">
    <property type="nucleotide sequence ID" value="NZ_JAUFQU010000001.1"/>
</dbReference>
<protein>
    <submittedName>
        <fullName evidence="2">Uncharacterized protein</fullName>
    </submittedName>
</protein>
<feature type="transmembrane region" description="Helical" evidence="1">
    <location>
        <begin position="5"/>
        <end position="22"/>
    </location>
</feature>
<evidence type="ECO:0000313" key="2">
    <source>
        <dbReference type="EMBL" id="MDN3705611.1"/>
    </source>
</evidence>
<keyword evidence="1" id="KW-0472">Membrane</keyword>